<dbReference type="EMBL" id="UINC01156410">
    <property type="protein sequence ID" value="SVD52807.1"/>
    <property type="molecule type" value="Genomic_DNA"/>
</dbReference>
<sequence>MYSFSLPRSVSFGTDSRDFILASVLDQDGELIETKELSVEELKTGDLFNFNPGRILRNMGYIAGSY</sequence>
<accession>A0A382W203</accession>
<name>A0A382W203_9ZZZZ</name>
<dbReference type="AlphaFoldDB" id="A0A382W203"/>
<evidence type="ECO:0000313" key="1">
    <source>
        <dbReference type="EMBL" id="SVD52807.1"/>
    </source>
</evidence>
<feature type="non-terminal residue" evidence="1">
    <location>
        <position position="66"/>
    </location>
</feature>
<proteinExistence type="predicted"/>
<organism evidence="1">
    <name type="scientific">marine metagenome</name>
    <dbReference type="NCBI Taxonomy" id="408172"/>
    <lineage>
        <taxon>unclassified sequences</taxon>
        <taxon>metagenomes</taxon>
        <taxon>ecological metagenomes</taxon>
    </lineage>
</organism>
<gene>
    <name evidence="1" type="ORF">METZ01_LOCUS405661</name>
</gene>
<protein>
    <submittedName>
        <fullName evidence="1">Uncharacterized protein</fullName>
    </submittedName>
</protein>
<reference evidence="1" key="1">
    <citation type="submission" date="2018-05" db="EMBL/GenBank/DDBJ databases">
        <authorList>
            <person name="Lanie J.A."/>
            <person name="Ng W.-L."/>
            <person name="Kazmierczak K.M."/>
            <person name="Andrzejewski T.M."/>
            <person name="Davidsen T.M."/>
            <person name="Wayne K.J."/>
            <person name="Tettelin H."/>
            <person name="Glass J.I."/>
            <person name="Rusch D."/>
            <person name="Podicherti R."/>
            <person name="Tsui H.-C.T."/>
            <person name="Winkler M.E."/>
        </authorList>
    </citation>
    <scope>NUCLEOTIDE SEQUENCE</scope>
</reference>